<dbReference type="PANTHER" id="PTHR30590:SF2">
    <property type="entry name" value="INNER MEMBRANE PROTEIN"/>
    <property type="match status" value="1"/>
</dbReference>
<feature type="transmembrane region" description="Helical" evidence="1">
    <location>
        <begin position="48"/>
        <end position="79"/>
    </location>
</feature>
<feature type="transmembrane region" description="Helical" evidence="1">
    <location>
        <begin position="290"/>
        <end position="307"/>
    </location>
</feature>
<dbReference type="Pfam" id="PF04235">
    <property type="entry name" value="DUF418"/>
    <property type="match status" value="1"/>
</dbReference>
<evidence type="ECO:0000313" key="3">
    <source>
        <dbReference type="EMBL" id="GAA0714925.1"/>
    </source>
</evidence>
<dbReference type="PANTHER" id="PTHR30590">
    <property type="entry name" value="INNER MEMBRANE PROTEIN"/>
    <property type="match status" value="1"/>
</dbReference>
<feature type="transmembrane region" description="Helical" evidence="1">
    <location>
        <begin position="91"/>
        <end position="109"/>
    </location>
</feature>
<dbReference type="EMBL" id="BAAAGE010000001">
    <property type="protein sequence ID" value="GAA0714925.1"/>
    <property type="molecule type" value="Genomic_DNA"/>
</dbReference>
<feature type="transmembrane region" description="Helical" evidence="1">
    <location>
        <begin position="115"/>
        <end position="132"/>
    </location>
</feature>
<feature type="transmembrane region" description="Helical" evidence="1">
    <location>
        <begin position="355"/>
        <end position="376"/>
    </location>
</feature>
<proteinExistence type="predicted"/>
<feature type="domain" description="DUF418" evidence="2">
    <location>
        <begin position="230"/>
        <end position="395"/>
    </location>
</feature>
<protein>
    <submittedName>
        <fullName evidence="3">DUF418 domain-containing protein</fullName>
    </submittedName>
</protein>
<evidence type="ECO:0000313" key="4">
    <source>
        <dbReference type="Proteomes" id="UP001501758"/>
    </source>
</evidence>
<keyword evidence="1" id="KW-0472">Membrane</keyword>
<gene>
    <name evidence="3" type="ORF">GCM10009430_08710</name>
</gene>
<keyword evidence="1" id="KW-1133">Transmembrane helix</keyword>
<reference evidence="4" key="1">
    <citation type="journal article" date="2019" name="Int. J. Syst. Evol. Microbiol.">
        <title>The Global Catalogue of Microorganisms (GCM) 10K type strain sequencing project: providing services to taxonomists for standard genome sequencing and annotation.</title>
        <authorList>
            <consortium name="The Broad Institute Genomics Platform"/>
            <consortium name="The Broad Institute Genome Sequencing Center for Infectious Disease"/>
            <person name="Wu L."/>
            <person name="Ma J."/>
        </authorList>
    </citation>
    <scope>NUCLEOTIDE SEQUENCE [LARGE SCALE GENOMIC DNA]</scope>
    <source>
        <strain evidence="4">JCM 15974</strain>
    </source>
</reference>
<dbReference type="RefSeq" id="WP_343910848.1">
    <property type="nucleotide sequence ID" value="NZ_BAAAGE010000001.1"/>
</dbReference>
<feature type="transmembrane region" description="Helical" evidence="1">
    <location>
        <begin position="251"/>
        <end position="270"/>
    </location>
</feature>
<evidence type="ECO:0000256" key="1">
    <source>
        <dbReference type="SAM" id="Phobius"/>
    </source>
</evidence>
<accession>A0ABN1IIW3</accession>
<feature type="transmembrane region" description="Helical" evidence="1">
    <location>
        <begin position="212"/>
        <end position="230"/>
    </location>
</feature>
<comment type="caution">
    <text evidence="3">The sequence shown here is derived from an EMBL/GenBank/DDBJ whole genome shotgun (WGS) entry which is preliminary data.</text>
</comment>
<organism evidence="3 4">
    <name type="scientific">Aquimarina litoralis</name>
    <dbReference type="NCBI Taxonomy" id="584605"/>
    <lineage>
        <taxon>Bacteria</taxon>
        <taxon>Pseudomonadati</taxon>
        <taxon>Bacteroidota</taxon>
        <taxon>Flavobacteriia</taxon>
        <taxon>Flavobacteriales</taxon>
        <taxon>Flavobacteriaceae</taxon>
        <taxon>Aquimarina</taxon>
    </lineage>
</organism>
<keyword evidence="4" id="KW-1185">Reference proteome</keyword>
<name>A0ABN1IIW3_9FLAO</name>
<evidence type="ECO:0000259" key="2">
    <source>
        <dbReference type="Pfam" id="PF04235"/>
    </source>
</evidence>
<dbReference type="Proteomes" id="UP001501758">
    <property type="component" value="Unassembled WGS sequence"/>
</dbReference>
<feature type="transmembrane region" description="Helical" evidence="1">
    <location>
        <begin position="9"/>
        <end position="28"/>
    </location>
</feature>
<dbReference type="InterPro" id="IPR007349">
    <property type="entry name" value="DUF418"/>
</dbReference>
<feature type="transmembrane region" description="Helical" evidence="1">
    <location>
        <begin position="327"/>
        <end position="349"/>
    </location>
</feature>
<sequence length="401" mass="45697">MENKTSNRIIVIDALRGFALAGVCLVHMNEQYIASPPSESLMEVTNTIFDQILGGIIGFFIVGKFFALFSILFGLSFFIQMNSASKRNENFGLRFLWRAFLLLIIGYIHQLFYKGDILTIYALLAPFLIPFYRVSNKWILLVSGLFLISIPRFIAFAILGNESAFGHPSIMDGNSATNLAYIATLKEGSITEVLITNGTQGMLHKIDFQIGIFARFYMTFGYFLIGLWLGKISLFQNITEKRLLLRKWLKRASIFFLIALALTAGIFAISPQPVDFKSWLHVIGINIFDWSNIALTGIILCGFLLLYPNKKWIRFFSFFESYGRMALTNYVLQSIIGTFLLFGWGLGLIGKLQTVYLVIIAVVLIIIQSVISKFWLQKFYFGPLEWAWRSATKGKIQRFRK</sequence>
<keyword evidence="1" id="KW-0812">Transmembrane</keyword>
<dbReference type="InterPro" id="IPR052529">
    <property type="entry name" value="Bact_Transport_Assoc"/>
</dbReference>
<feature type="transmembrane region" description="Helical" evidence="1">
    <location>
        <begin position="139"/>
        <end position="159"/>
    </location>
</feature>